<comment type="similarity">
    <text evidence="2 9">Belongs to the DEFL family.</text>
</comment>
<dbReference type="GO" id="GO:0031640">
    <property type="term" value="P:killing of cells of another organism"/>
    <property type="evidence" value="ECO:0007669"/>
    <property type="project" value="UniProtKB-UniRule"/>
</dbReference>
<evidence type="ECO:0000313" key="10">
    <source>
        <dbReference type="EMBL" id="TYG55985.1"/>
    </source>
</evidence>
<keyword evidence="8" id="KW-1015">Disulfide bond</keyword>
<evidence type="ECO:0000256" key="3">
    <source>
        <dbReference type="ARBA" id="ARBA00022525"/>
    </source>
</evidence>
<feature type="signal peptide" evidence="9">
    <location>
        <begin position="1"/>
        <end position="26"/>
    </location>
</feature>
<dbReference type="GO" id="GO:0050832">
    <property type="term" value="P:defense response to fungus"/>
    <property type="evidence" value="ECO:0007669"/>
    <property type="project" value="UniProtKB-UniRule"/>
</dbReference>
<dbReference type="PANTHER" id="PTHR36788:SF2">
    <property type="entry name" value="DEFENSIN-LIKE PROTEIN 183"/>
    <property type="match status" value="1"/>
</dbReference>
<evidence type="ECO:0000256" key="6">
    <source>
        <dbReference type="ARBA" id="ARBA00022729"/>
    </source>
</evidence>
<evidence type="ECO:0000256" key="1">
    <source>
        <dbReference type="ARBA" id="ARBA00004613"/>
    </source>
</evidence>
<keyword evidence="11" id="KW-1185">Reference proteome</keyword>
<dbReference type="InterPro" id="IPR039641">
    <property type="entry name" value="LCR"/>
</dbReference>
<evidence type="ECO:0000256" key="9">
    <source>
        <dbReference type="RuleBase" id="RU367109"/>
    </source>
</evidence>
<keyword evidence="5 9" id="KW-0295">Fungicide</keyword>
<keyword evidence="3 9" id="KW-0964">Secreted</keyword>
<evidence type="ECO:0000256" key="5">
    <source>
        <dbReference type="ARBA" id="ARBA00022577"/>
    </source>
</evidence>
<accession>A0A5D2BI63</accession>
<dbReference type="AlphaFoldDB" id="A0A5D2BI63"/>
<evidence type="ECO:0000256" key="2">
    <source>
        <dbReference type="ARBA" id="ARBA00006722"/>
    </source>
</evidence>
<keyword evidence="7 9" id="KW-0611">Plant defense</keyword>
<gene>
    <name evidence="10" type="ORF">ES288_D08G026700v1</name>
</gene>
<evidence type="ECO:0000313" key="11">
    <source>
        <dbReference type="Proteomes" id="UP000323506"/>
    </source>
</evidence>
<name>A0A5D2BI63_GOSDA</name>
<dbReference type="GO" id="GO:0005576">
    <property type="term" value="C:extracellular region"/>
    <property type="evidence" value="ECO:0007669"/>
    <property type="project" value="UniProtKB-SubCell"/>
</dbReference>
<keyword evidence="6 9" id="KW-0732">Signal</keyword>
<dbReference type="PANTHER" id="PTHR36788">
    <property type="entry name" value="DEFENSIN-LIKE PROTEIN 183"/>
    <property type="match status" value="1"/>
</dbReference>
<evidence type="ECO:0000256" key="4">
    <source>
        <dbReference type="ARBA" id="ARBA00022529"/>
    </source>
</evidence>
<reference evidence="10 11" key="1">
    <citation type="submission" date="2019-06" db="EMBL/GenBank/DDBJ databases">
        <title>WGS assembly of Gossypium darwinii.</title>
        <authorList>
            <person name="Chen Z.J."/>
            <person name="Sreedasyam A."/>
            <person name="Ando A."/>
            <person name="Song Q."/>
            <person name="De L."/>
            <person name="Hulse-Kemp A."/>
            <person name="Ding M."/>
            <person name="Ye W."/>
            <person name="Kirkbride R."/>
            <person name="Jenkins J."/>
            <person name="Plott C."/>
            <person name="Lovell J."/>
            <person name="Lin Y.-M."/>
            <person name="Vaughn R."/>
            <person name="Liu B."/>
            <person name="Li W."/>
            <person name="Simpson S."/>
            <person name="Scheffler B."/>
            <person name="Saski C."/>
            <person name="Grover C."/>
            <person name="Hu G."/>
            <person name="Conover J."/>
            <person name="Carlson J."/>
            <person name="Shu S."/>
            <person name="Boston L."/>
            <person name="Williams M."/>
            <person name="Peterson D."/>
            <person name="Mcgee K."/>
            <person name="Jones D."/>
            <person name="Wendel J."/>
            <person name="Stelly D."/>
            <person name="Grimwood J."/>
            <person name="Schmutz J."/>
        </authorList>
    </citation>
    <scope>NUCLEOTIDE SEQUENCE [LARGE SCALE GENOMIC DNA]</scope>
    <source>
        <strain evidence="10">1808015.09</strain>
    </source>
</reference>
<protein>
    <recommendedName>
        <fullName evidence="9">Defensin-like protein</fullName>
    </recommendedName>
</protein>
<proteinExistence type="inferred from homology"/>
<feature type="non-terminal residue" evidence="10">
    <location>
        <position position="1"/>
    </location>
</feature>
<feature type="chain" id="PRO_5027160522" description="Defensin-like protein" evidence="9">
    <location>
        <begin position="27"/>
        <end position="138"/>
    </location>
</feature>
<keyword evidence="4 9" id="KW-0929">Antimicrobial</keyword>
<evidence type="ECO:0000256" key="7">
    <source>
        <dbReference type="ARBA" id="ARBA00022821"/>
    </source>
</evidence>
<organism evidence="10 11">
    <name type="scientific">Gossypium darwinii</name>
    <name type="common">Darwin's cotton</name>
    <name type="synonym">Gossypium barbadense var. darwinii</name>
    <dbReference type="NCBI Taxonomy" id="34276"/>
    <lineage>
        <taxon>Eukaryota</taxon>
        <taxon>Viridiplantae</taxon>
        <taxon>Streptophyta</taxon>
        <taxon>Embryophyta</taxon>
        <taxon>Tracheophyta</taxon>
        <taxon>Spermatophyta</taxon>
        <taxon>Magnoliopsida</taxon>
        <taxon>eudicotyledons</taxon>
        <taxon>Gunneridae</taxon>
        <taxon>Pentapetalae</taxon>
        <taxon>rosids</taxon>
        <taxon>malvids</taxon>
        <taxon>Malvales</taxon>
        <taxon>Malvaceae</taxon>
        <taxon>Malvoideae</taxon>
        <taxon>Gossypium</taxon>
    </lineage>
</organism>
<comment type="subcellular location">
    <subcellularLocation>
        <location evidence="1 9">Secreted</location>
    </subcellularLocation>
</comment>
<dbReference type="EMBL" id="CM017708">
    <property type="protein sequence ID" value="TYG55985.1"/>
    <property type="molecule type" value="Genomic_DNA"/>
</dbReference>
<dbReference type="Proteomes" id="UP000323506">
    <property type="component" value="Chromosome D08"/>
</dbReference>
<evidence type="ECO:0000256" key="8">
    <source>
        <dbReference type="ARBA" id="ARBA00023157"/>
    </source>
</evidence>
<sequence>KIIKFFPLFYIFAILLIITTSGKVNGAQCEKEIGICDENCSSKCEASKNGKGICEKSSSNDIGTCKCLYECDGNGDESLSQINRKCNVGIGPCSEHCNDGCCDRNCAIKYPEKQQGYGVCLNIVGIPSSRQCVCYYNC</sequence>